<dbReference type="SUPFAM" id="SSF46785">
    <property type="entry name" value="Winged helix' DNA-binding domain"/>
    <property type="match status" value="1"/>
</dbReference>
<dbReference type="PRINTS" id="PR00053">
    <property type="entry name" value="FORKHEAD"/>
</dbReference>
<dbReference type="Gene3D" id="1.10.10.10">
    <property type="entry name" value="Winged helix-like DNA-binding domain superfamily/Winged helix DNA-binding domain"/>
    <property type="match status" value="1"/>
</dbReference>
<evidence type="ECO:0000259" key="3">
    <source>
        <dbReference type="PROSITE" id="PS50039"/>
    </source>
</evidence>
<dbReference type="InterPro" id="IPR036390">
    <property type="entry name" value="WH_DNA-bd_sf"/>
</dbReference>
<evidence type="ECO:0000313" key="4">
    <source>
        <dbReference type="EMBL" id="AFX62229.1"/>
    </source>
</evidence>
<feature type="domain" description="Fork-head" evidence="3">
    <location>
        <begin position="109"/>
        <end position="183"/>
    </location>
</feature>
<dbReference type="PANTHER" id="PTHR46805">
    <property type="entry name" value="FORKHEAD BOX PROTEIN J1"/>
    <property type="match status" value="1"/>
</dbReference>
<dbReference type="PROSITE" id="PS50039">
    <property type="entry name" value="FORK_HEAD_3"/>
    <property type="match status" value="1"/>
</dbReference>
<dbReference type="SMART" id="SM00339">
    <property type="entry name" value="FH"/>
    <property type="match status" value="1"/>
</dbReference>
<dbReference type="InterPro" id="IPR047513">
    <property type="entry name" value="FOXJ1"/>
</dbReference>
<dbReference type="Pfam" id="PF00250">
    <property type="entry name" value="Forkhead"/>
    <property type="match status" value="1"/>
</dbReference>
<sequence>HCTRNVLARKFRQNWLNKFSDIRYSSFIDKEIDDSLTNLNWLPNMNLNKLTSQALPISPISASSMSCGKYVDLRQPYASDPSVRSDIICSWDQIDDSTRIFYKTHTTGRPPFSHISLICMAIQDIGQSRITSTQICEWIIINFPYYQILDNSWQNSVRNLLSVSKCFQKVPRRKDEPEKGGFW</sequence>
<organism evidence="4">
    <name type="scientific">Schmidtea mediterranea</name>
    <name type="common">Freshwater planarian flatworm</name>
    <dbReference type="NCBI Taxonomy" id="79327"/>
    <lineage>
        <taxon>Eukaryota</taxon>
        <taxon>Metazoa</taxon>
        <taxon>Spiralia</taxon>
        <taxon>Lophotrochozoa</taxon>
        <taxon>Platyhelminthes</taxon>
        <taxon>Rhabditophora</taxon>
        <taxon>Seriata</taxon>
        <taxon>Tricladida</taxon>
        <taxon>Continenticola</taxon>
        <taxon>Geoplanoidea</taxon>
        <taxon>Dugesiidae</taxon>
        <taxon>Schmidtea</taxon>
    </lineage>
</organism>
<dbReference type="GO" id="GO:0000981">
    <property type="term" value="F:DNA-binding transcription factor activity, RNA polymerase II-specific"/>
    <property type="evidence" value="ECO:0007669"/>
    <property type="project" value="TreeGrafter"/>
</dbReference>
<evidence type="ECO:0000256" key="2">
    <source>
        <dbReference type="PROSITE-ProRule" id="PRU00089"/>
    </source>
</evidence>
<evidence type="ECO:0000256" key="1">
    <source>
        <dbReference type="ARBA" id="ARBA00023125"/>
    </source>
</evidence>
<dbReference type="PANTHER" id="PTHR46805:SF1">
    <property type="entry name" value="FORKHEAD BOX PROTEIN J1"/>
    <property type="match status" value="1"/>
</dbReference>
<protein>
    <submittedName>
        <fullName evidence="4">Forkhead box J1-like protein 2</fullName>
    </submittedName>
</protein>
<name>K7WR19_SCHMD</name>
<feature type="non-terminal residue" evidence="4">
    <location>
        <position position="1"/>
    </location>
</feature>
<keyword evidence="1 2" id="KW-0238">DNA-binding</keyword>
<feature type="non-terminal residue" evidence="4">
    <location>
        <position position="183"/>
    </location>
</feature>
<accession>K7WR19</accession>
<keyword evidence="2" id="KW-0539">Nucleus</keyword>
<comment type="subcellular location">
    <subcellularLocation>
        <location evidence="2">Nucleus</location>
    </subcellularLocation>
</comment>
<proteinExistence type="evidence at transcript level"/>
<dbReference type="GO" id="GO:0000978">
    <property type="term" value="F:RNA polymerase II cis-regulatory region sequence-specific DNA binding"/>
    <property type="evidence" value="ECO:0007669"/>
    <property type="project" value="TreeGrafter"/>
</dbReference>
<dbReference type="EMBL" id="JX842844">
    <property type="protein sequence ID" value="AFX62229.1"/>
    <property type="molecule type" value="mRNA"/>
</dbReference>
<dbReference type="InterPro" id="IPR001766">
    <property type="entry name" value="Fork_head_dom"/>
</dbReference>
<dbReference type="InterPro" id="IPR036388">
    <property type="entry name" value="WH-like_DNA-bd_sf"/>
</dbReference>
<feature type="DNA-binding region" description="Fork-head" evidence="2">
    <location>
        <begin position="109"/>
        <end position="183"/>
    </location>
</feature>
<reference evidence="4" key="1">
    <citation type="journal article" date="2012" name="PLoS Genet.">
        <title>Evolutionarily ancient association of the FoxJ1 transcription factor with the motile ciliogenic program.</title>
        <authorList>
            <person name="Vij S."/>
            <person name="Rink J.C."/>
            <person name="Ho H.K."/>
            <person name="Babu D."/>
            <person name="Eitel M."/>
            <person name="Narasimhan V."/>
            <person name="Tiku V."/>
            <person name="Westbrook J."/>
            <person name="Schierwater B."/>
            <person name="Roy S."/>
        </authorList>
    </citation>
    <scope>NUCLEOTIDE SEQUENCE</scope>
</reference>
<dbReference type="GO" id="GO:0005634">
    <property type="term" value="C:nucleus"/>
    <property type="evidence" value="ECO:0007669"/>
    <property type="project" value="UniProtKB-SubCell"/>
</dbReference>
<dbReference type="AlphaFoldDB" id="K7WR19"/>